<keyword evidence="6 10" id="KW-0812">Transmembrane</keyword>
<dbReference type="InterPro" id="IPR036097">
    <property type="entry name" value="HisK_dim/P_sf"/>
</dbReference>
<feature type="transmembrane region" description="Helical" evidence="10">
    <location>
        <begin position="12"/>
        <end position="31"/>
    </location>
</feature>
<comment type="caution">
    <text evidence="12">The sequence shown here is derived from an EMBL/GenBank/DDBJ whole genome shotgun (WGS) entry which is preliminary data.</text>
</comment>
<keyword evidence="12" id="KW-0067">ATP-binding</keyword>
<dbReference type="SUPFAM" id="SSF47384">
    <property type="entry name" value="Homodimeric domain of signal transducing histidine kinase"/>
    <property type="match status" value="1"/>
</dbReference>
<evidence type="ECO:0000256" key="6">
    <source>
        <dbReference type="ARBA" id="ARBA00022692"/>
    </source>
</evidence>
<dbReference type="RefSeq" id="WP_123890180.1">
    <property type="nucleotide sequence ID" value="NZ_RKKU01000017.1"/>
</dbReference>
<dbReference type="InterPro" id="IPR005467">
    <property type="entry name" value="His_kinase_dom"/>
</dbReference>
<dbReference type="EC" id="2.7.13.3" evidence="3"/>
<dbReference type="PRINTS" id="PR00344">
    <property type="entry name" value="BCTRLSENSOR"/>
</dbReference>
<dbReference type="InterPro" id="IPR050428">
    <property type="entry name" value="TCS_sensor_his_kinase"/>
</dbReference>
<keyword evidence="8 10" id="KW-1133">Transmembrane helix</keyword>
<dbReference type="SMART" id="SM00387">
    <property type="entry name" value="HATPase_c"/>
    <property type="match status" value="1"/>
</dbReference>
<keyword evidence="4" id="KW-0597">Phosphoprotein</keyword>
<dbReference type="SUPFAM" id="SSF55874">
    <property type="entry name" value="ATPase domain of HSP90 chaperone/DNA topoisomerase II/histidine kinase"/>
    <property type="match status" value="1"/>
</dbReference>
<dbReference type="Pfam" id="PF02518">
    <property type="entry name" value="HATPase_c"/>
    <property type="match status" value="1"/>
</dbReference>
<comment type="catalytic activity">
    <reaction evidence="1">
        <text>ATP + protein L-histidine = ADP + protein N-phospho-L-histidine.</text>
        <dbReference type="EC" id="2.7.13.3"/>
    </reaction>
</comment>
<dbReference type="InterPro" id="IPR036890">
    <property type="entry name" value="HATPase_C_sf"/>
</dbReference>
<protein>
    <recommendedName>
        <fullName evidence="3">histidine kinase</fullName>
        <ecNumber evidence="3">2.7.13.3</ecNumber>
    </recommendedName>
</protein>
<dbReference type="PANTHER" id="PTHR45436:SF5">
    <property type="entry name" value="SENSOR HISTIDINE KINASE TRCS"/>
    <property type="match status" value="1"/>
</dbReference>
<evidence type="ECO:0000256" key="8">
    <source>
        <dbReference type="ARBA" id="ARBA00022989"/>
    </source>
</evidence>
<gene>
    <name evidence="12" type="ORF">EF096_13230</name>
</gene>
<accession>A0ABX9XK85</accession>
<dbReference type="Proteomes" id="UP000275199">
    <property type="component" value="Unassembled WGS sequence"/>
</dbReference>
<evidence type="ECO:0000256" key="9">
    <source>
        <dbReference type="ARBA" id="ARBA00023136"/>
    </source>
</evidence>
<reference evidence="12 13" key="1">
    <citation type="submission" date="2018-11" db="EMBL/GenBank/DDBJ databases">
        <authorList>
            <person name="Jang G.I."/>
            <person name="Hwang C.Y."/>
        </authorList>
    </citation>
    <scope>NUCLEOTIDE SEQUENCE [LARGE SCALE GENOMIC DNA]</scope>
    <source>
        <strain evidence="12 13">SSM26</strain>
    </source>
</reference>
<evidence type="ECO:0000313" key="12">
    <source>
        <dbReference type="EMBL" id="ROZ83114.1"/>
    </source>
</evidence>
<evidence type="ECO:0000256" key="2">
    <source>
        <dbReference type="ARBA" id="ARBA00004370"/>
    </source>
</evidence>
<evidence type="ECO:0000259" key="11">
    <source>
        <dbReference type="PROSITE" id="PS50109"/>
    </source>
</evidence>
<keyword evidence="12" id="KW-0547">Nucleotide-binding</keyword>
<evidence type="ECO:0000256" key="5">
    <source>
        <dbReference type="ARBA" id="ARBA00022679"/>
    </source>
</evidence>
<evidence type="ECO:0000256" key="7">
    <source>
        <dbReference type="ARBA" id="ARBA00022777"/>
    </source>
</evidence>
<sequence length="437" mass="49092">MISIGRRLGVGLLLIMLFSIVLLGQGSVWLYDRAQRAYLLTLLQSETDSLLAAMTPGVDGLYLDLSKVDPDYRRVYSGRYFIVQGRERWRSRSLWDQRLPVPSDSDAQSTGLVPGPKGQQLLVWSQQYSSHGEQLRVTVALDYQPLLATFQRARWWLWGLGAAVIVVALLLQQWLLQRALGPLRRAQAELSEWRTGARMQLSETVPLELHPLVVEINHLGRQVERVLERGRSSAGDLGHALKTPLAVLESRLDNLTSTLAPEHVTPLREQLDIIHSQLERTLQRARLAPEQQRAERFQAERDMHALIATFKSLYNEMDISVDGVGELSWPYDREDMQELLGNLIDNACKWSKGQVQVGWKLNSEGLYLQIADDGPGIAPREREEVLNRGTRLDRQVPGHGLGLGIVTDLVSAYAGSLQLSEATLGGLLVEVWLPLRT</sequence>
<keyword evidence="13" id="KW-1185">Reference proteome</keyword>
<evidence type="ECO:0000256" key="10">
    <source>
        <dbReference type="SAM" id="Phobius"/>
    </source>
</evidence>
<dbReference type="PANTHER" id="PTHR45436">
    <property type="entry name" value="SENSOR HISTIDINE KINASE YKOH"/>
    <property type="match status" value="1"/>
</dbReference>
<evidence type="ECO:0000256" key="3">
    <source>
        <dbReference type="ARBA" id="ARBA00012438"/>
    </source>
</evidence>
<evidence type="ECO:0000313" key="13">
    <source>
        <dbReference type="Proteomes" id="UP000275199"/>
    </source>
</evidence>
<comment type="subcellular location">
    <subcellularLocation>
        <location evidence="2">Membrane</location>
    </subcellularLocation>
</comment>
<dbReference type="EMBL" id="RKKU01000017">
    <property type="protein sequence ID" value="ROZ83114.1"/>
    <property type="molecule type" value="Genomic_DNA"/>
</dbReference>
<keyword evidence="9 10" id="KW-0472">Membrane</keyword>
<proteinExistence type="predicted"/>
<name>A0ABX9XK85_9PSED</name>
<evidence type="ECO:0000256" key="4">
    <source>
        <dbReference type="ARBA" id="ARBA00022553"/>
    </source>
</evidence>
<feature type="transmembrane region" description="Helical" evidence="10">
    <location>
        <begin position="155"/>
        <end position="176"/>
    </location>
</feature>
<dbReference type="GO" id="GO:0005524">
    <property type="term" value="F:ATP binding"/>
    <property type="evidence" value="ECO:0007669"/>
    <property type="project" value="UniProtKB-KW"/>
</dbReference>
<dbReference type="PROSITE" id="PS50109">
    <property type="entry name" value="HIS_KIN"/>
    <property type="match status" value="1"/>
</dbReference>
<keyword evidence="7" id="KW-0418">Kinase</keyword>
<keyword evidence="5" id="KW-0808">Transferase</keyword>
<dbReference type="Gene3D" id="3.30.565.10">
    <property type="entry name" value="Histidine kinase-like ATPase, C-terminal domain"/>
    <property type="match status" value="1"/>
</dbReference>
<organism evidence="12 13">
    <name type="scientific">Pseudomonas neustonica</name>
    <dbReference type="NCBI Taxonomy" id="2487346"/>
    <lineage>
        <taxon>Bacteria</taxon>
        <taxon>Pseudomonadati</taxon>
        <taxon>Pseudomonadota</taxon>
        <taxon>Gammaproteobacteria</taxon>
        <taxon>Pseudomonadales</taxon>
        <taxon>Pseudomonadaceae</taxon>
        <taxon>Pseudomonas</taxon>
    </lineage>
</organism>
<feature type="domain" description="Histidine kinase" evidence="11">
    <location>
        <begin position="236"/>
        <end position="437"/>
    </location>
</feature>
<dbReference type="InterPro" id="IPR004358">
    <property type="entry name" value="Sig_transdc_His_kin-like_C"/>
</dbReference>
<evidence type="ECO:0000256" key="1">
    <source>
        <dbReference type="ARBA" id="ARBA00000085"/>
    </source>
</evidence>
<dbReference type="InterPro" id="IPR003594">
    <property type="entry name" value="HATPase_dom"/>
</dbReference>